<sequence length="138" mass="15431">MKHFGGKASHRLSPYVEVLQTRVNKVNKAAVCKACIDKLEREVALESSIFTNMKACTKVHLKKSPNFFEKYNEEERNEILYGSDNENQETNTVLSVNSAASLSTSSSFISTSSTSSEPTTKTTKIHPIRYTKSNHQKA</sequence>
<organism evidence="2 3">
    <name type="scientific">Gigaspora margarita</name>
    <dbReference type="NCBI Taxonomy" id="4874"/>
    <lineage>
        <taxon>Eukaryota</taxon>
        <taxon>Fungi</taxon>
        <taxon>Fungi incertae sedis</taxon>
        <taxon>Mucoromycota</taxon>
        <taxon>Glomeromycotina</taxon>
        <taxon>Glomeromycetes</taxon>
        <taxon>Diversisporales</taxon>
        <taxon>Gigasporaceae</taxon>
        <taxon>Gigaspora</taxon>
    </lineage>
</organism>
<evidence type="ECO:0000313" key="3">
    <source>
        <dbReference type="Proteomes" id="UP000439903"/>
    </source>
</evidence>
<accession>A0A8H3WWS5</accession>
<keyword evidence="3" id="KW-1185">Reference proteome</keyword>
<evidence type="ECO:0000313" key="2">
    <source>
        <dbReference type="EMBL" id="KAF0369736.1"/>
    </source>
</evidence>
<feature type="compositionally biased region" description="Low complexity" evidence="1">
    <location>
        <begin position="107"/>
        <end position="122"/>
    </location>
</feature>
<name>A0A8H3WWS5_GIGMA</name>
<dbReference type="Proteomes" id="UP000439903">
    <property type="component" value="Unassembled WGS sequence"/>
</dbReference>
<feature type="region of interest" description="Disordered" evidence="1">
    <location>
        <begin position="107"/>
        <end position="138"/>
    </location>
</feature>
<feature type="compositionally biased region" description="Basic residues" evidence="1">
    <location>
        <begin position="123"/>
        <end position="138"/>
    </location>
</feature>
<proteinExistence type="predicted"/>
<gene>
    <name evidence="2" type="ORF">F8M41_013417</name>
</gene>
<reference evidence="2 3" key="1">
    <citation type="journal article" date="2019" name="Environ. Microbiol.">
        <title>At the nexus of three kingdoms: the genome of the mycorrhizal fungus Gigaspora margarita provides insights into plant, endobacterial and fungal interactions.</title>
        <authorList>
            <person name="Venice F."/>
            <person name="Ghignone S."/>
            <person name="Salvioli di Fossalunga A."/>
            <person name="Amselem J."/>
            <person name="Novero M."/>
            <person name="Xianan X."/>
            <person name="Sedzielewska Toro K."/>
            <person name="Morin E."/>
            <person name="Lipzen A."/>
            <person name="Grigoriev I.V."/>
            <person name="Henrissat B."/>
            <person name="Martin F.M."/>
            <person name="Bonfante P."/>
        </authorList>
    </citation>
    <scope>NUCLEOTIDE SEQUENCE [LARGE SCALE GENOMIC DNA]</scope>
    <source>
        <strain evidence="2 3">BEG34</strain>
    </source>
</reference>
<protein>
    <submittedName>
        <fullName evidence="2">Uncharacterized protein</fullName>
    </submittedName>
</protein>
<dbReference type="EMBL" id="WTPW01002720">
    <property type="protein sequence ID" value="KAF0369736.1"/>
    <property type="molecule type" value="Genomic_DNA"/>
</dbReference>
<evidence type="ECO:0000256" key="1">
    <source>
        <dbReference type="SAM" id="MobiDB-lite"/>
    </source>
</evidence>
<comment type="caution">
    <text evidence="2">The sequence shown here is derived from an EMBL/GenBank/DDBJ whole genome shotgun (WGS) entry which is preliminary data.</text>
</comment>
<dbReference type="OrthoDB" id="2433550at2759"/>
<dbReference type="AlphaFoldDB" id="A0A8H3WWS5"/>